<dbReference type="InterPro" id="IPR016161">
    <property type="entry name" value="Ald_DH/histidinol_DH"/>
</dbReference>
<dbReference type="PANTHER" id="PTHR11699">
    <property type="entry name" value="ALDEHYDE DEHYDROGENASE-RELATED"/>
    <property type="match status" value="1"/>
</dbReference>
<evidence type="ECO:0000313" key="4">
    <source>
        <dbReference type="Proteomes" id="UP000199128"/>
    </source>
</evidence>
<dbReference type="NCBIfam" id="TIGR02518">
    <property type="entry name" value="EutH_ACDH"/>
    <property type="match status" value="1"/>
</dbReference>
<keyword evidence="1" id="KW-0560">Oxidoreductase</keyword>
<dbReference type="InterPro" id="IPR016163">
    <property type="entry name" value="Ald_DH_C"/>
</dbReference>
<dbReference type="InterPro" id="IPR015590">
    <property type="entry name" value="Aldehyde_DH_dom"/>
</dbReference>
<dbReference type="InterPro" id="IPR016162">
    <property type="entry name" value="Ald_DH_N"/>
</dbReference>
<reference evidence="4" key="1">
    <citation type="submission" date="2016-10" db="EMBL/GenBank/DDBJ databases">
        <authorList>
            <person name="Varghese N."/>
            <person name="Submissions S."/>
        </authorList>
    </citation>
    <scope>NUCLEOTIDE SEQUENCE [LARGE SCALE GENOMIC DNA]</scope>
    <source>
        <strain evidence="4">KHGC19</strain>
    </source>
</reference>
<dbReference type="AlphaFoldDB" id="A0A1H9R124"/>
<gene>
    <name evidence="3" type="ORF">SAMN05216446_1630</name>
</gene>
<dbReference type="Gene3D" id="3.40.309.10">
    <property type="entry name" value="Aldehyde Dehydrogenase, Chain A, domain 2"/>
    <property type="match status" value="1"/>
</dbReference>
<sequence length="538" mass="57303">MMHEYDRDLESIQAARDLARAGQVAAEKIATYTTEQIDRILRSMVETAEKNAKQLAEMAVEETTFGNVHDKIFKNHMASGLLYEQIKDAKTIGVIDVDEKKQTITIAEPVGLILGIVPSTNPTSTVLYKSMIALKARNAIVFSPHPKAAKCTNLAIKLMCDAAVAAGAPENIIQGVSLATIEATNALMHAPEVKMIIATGGPGMVKAAYSSGKPALGVGAGNSPSYIERTANVHDSVRQIMASKTFDNGTICASEQSVICETCNHDEVVAEFKRQGGYFMSEEECAKVCKILFRNGHAMSPNFVGHDAQSIAHAAGICVPADTRVLIGEQHGVGPEWPLSYEKLTTVLGFYTVADWHEACELSIALLQNGIGHTMNIHTQDKEIVRKFSVKPASRILINTGGTQGGTGLSTGLDVALTLGCGTWGGSSVSENVGPQHLVNLKRVANGIVEPDQVAAADATFAKWHPELAAEYGCATTHECAGAWHGAGSCEPASSPISYSVGCCSAPAHEQQARKSDTIDAEELRKMVSELVSAFRGE</sequence>
<organism evidence="3 4">
    <name type="scientific">Parafannyhessea umbonata</name>
    <dbReference type="NCBI Taxonomy" id="604330"/>
    <lineage>
        <taxon>Bacteria</taxon>
        <taxon>Bacillati</taxon>
        <taxon>Actinomycetota</taxon>
        <taxon>Coriobacteriia</taxon>
        <taxon>Coriobacteriales</taxon>
        <taxon>Atopobiaceae</taxon>
        <taxon>Parafannyhessea</taxon>
    </lineage>
</organism>
<dbReference type="Gene3D" id="3.40.605.10">
    <property type="entry name" value="Aldehyde Dehydrogenase, Chain A, domain 1"/>
    <property type="match status" value="1"/>
</dbReference>
<dbReference type="RefSeq" id="WP_257612400.1">
    <property type="nucleotide sequence ID" value="NZ_FOGP01000007.1"/>
</dbReference>
<evidence type="ECO:0000259" key="2">
    <source>
        <dbReference type="Pfam" id="PF00171"/>
    </source>
</evidence>
<dbReference type="EMBL" id="FOGP01000007">
    <property type="protein sequence ID" value="SER66307.1"/>
    <property type="molecule type" value="Genomic_DNA"/>
</dbReference>
<dbReference type="InterPro" id="IPR013357">
    <property type="entry name" value="Acetaldehyde_DH_acetylating"/>
</dbReference>
<dbReference type="GO" id="GO:0016620">
    <property type="term" value="F:oxidoreductase activity, acting on the aldehyde or oxo group of donors, NAD or NADP as acceptor"/>
    <property type="evidence" value="ECO:0007669"/>
    <property type="project" value="InterPro"/>
</dbReference>
<protein>
    <submittedName>
        <fullName evidence="3">Acetaldehyde dehydrogenase</fullName>
    </submittedName>
</protein>
<evidence type="ECO:0000256" key="1">
    <source>
        <dbReference type="ARBA" id="ARBA00023002"/>
    </source>
</evidence>
<dbReference type="Pfam" id="PF00171">
    <property type="entry name" value="Aldedh"/>
    <property type="match status" value="1"/>
</dbReference>
<evidence type="ECO:0000313" key="3">
    <source>
        <dbReference type="EMBL" id="SER66307.1"/>
    </source>
</evidence>
<dbReference type="SUPFAM" id="SSF53720">
    <property type="entry name" value="ALDH-like"/>
    <property type="match status" value="1"/>
</dbReference>
<name>A0A1H9R124_9ACTN</name>
<accession>A0A1H9R124</accession>
<proteinExistence type="predicted"/>
<dbReference type="CDD" id="cd07122">
    <property type="entry name" value="ALDH_F20_ACDH"/>
    <property type="match status" value="1"/>
</dbReference>
<feature type="domain" description="Aldehyde dehydrogenase" evidence="2">
    <location>
        <begin position="11"/>
        <end position="274"/>
    </location>
</feature>
<dbReference type="Proteomes" id="UP000199128">
    <property type="component" value="Unassembled WGS sequence"/>
</dbReference>